<organism evidence="2 3">
    <name type="scientific">Rasamsonia emersonii (strain ATCC 16479 / CBS 393.64 / IMI 116815)</name>
    <dbReference type="NCBI Taxonomy" id="1408163"/>
    <lineage>
        <taxon>Eukaryota</taxon>
        <taxon>Fungi</taxon>
        <taxon>Dikarya</taxon>
        <taxon>Ascomycota</taxon>
        <taxon>Pezizomycotina</taxon>
        <taxon>Eurotiomycetes</taxon>
        <taxon>Eurotiomycetidae</taxon>
        <taxon>Eurotiales</taxon>
        <taxon>Trichocomaceae</taxon>
        <taxon>Rasamsonia</taxon>
    </lineage>
</organism>
<keyword evidence="1" id="KW-0812">Transmembrane</keyword>
<keyword evidence="1" id="KW-0472">Membrane</keyword>
<protein>
    <submittedName>
        <fullName evidence="2">Uncharacterized protein</fullName>
    </submittedName>
</protein>
<dbReference type="EMBL" id="LASV01000277">
    <property type="protein sequence ID" value="KKA20245.1"/>
    <property type="molecule type" value="Genomic_DNA"/>
</dbReference>
<feature type="transmembrane region" description="Helical" evidence="1">
    <location>
        <begin position="12"/>
        <end position="30"/>
    </location>
</feature>
<keyword evidence="3" id="KW-1185">Reference proteome</keyword>
<evidence type="ECO:0000313" key="2">
    <source>
        <dbReference type="EMBL" id="KKA20245.1"/>
    </source>
</evidence>
<evidence type="ECO:0000256" key="1">
    <source>
        <dbReference type="SAM" id="Phobius"/>
    </source>
</evidence>
<gene>
    <name evidence="2" type="ORF">T310_5735</name>
</gene>
<sequence length="107" mass="12065">LALGSPFFRFWRIKSSFLTSSWISALISLLGSSRRTSFRRSLALETFWTLIKVRFRAFAFFWALDWRNWSSSGRSDILKGDELGSLVPIGVLGVLGVVIGAFFLLEG</sequence>
<proteinExistence type="predicted"/>
<feature type="non-terminal residue" evidence="2">
    <location>
        <position position="1"/>
    </location>
</feature>
<dbReference type="RefSeq" id="XP_013326857.1">
    <property type="nucleotide sequence ID" value="XM_013471403.1"/>
</dbReference>
<dbReference type="Proteomes" id="UP000053958">
    <property type="component" value="Unassembled WGS sequence"/>
</dbReference>
<dbReference type="AlphaFoldDB" id="A0A0F4YQ81"/>
<dbReference type="GeneID" id="25318075"/>
<comment type="caution">
    <text evidence="2">The sequence shown here is derived from an EMBL/GenBank/DDBJ whole genome shotgun (WGS) entry which is preliminary data.</text>
</comment>
<accession>A0A0F4YQ81</accession>
<feature type="transmembrane region" description="Helical" evidence="1">
    <location>
        <begin position="83"/>
        <end position="105"/>
    </location>
</feature>
<name>A0A0F4YQ81_RASE3</name>
<reference evidence="2 3" key="1">
    <citation type="submission" date="2015-04" db="EMBL/GenBank/DDBJ databases">
        <authorList>
            <person name="Heijne W.H."/>
            <person name="Fedorova N.D."/>
            <person name="Nierman W.C."/>
            <person name="Vollebregt A.W."/>
            <person name="Zhao Z."/>
            <person name="Wu L."/>
            <person name="Kumar M."/>
            <person name="Stam H."/>
            <person name="van den Berg M.A."/>
            <person name="Pel H.J."/>
        </authorList>
    </citation>
    <scope>NUCLEOTIDE SEQUENCE [LARGE SCALE GENOMIC DNA]</scope>
    <source>
        <strain evidence="2 3">CBS 393.64</strain>
    </source>
</reference>
<keyword evidence="1" id="KW-1133">Transmembrane helix</keyword>
<evidence type="ECO:0000313" key="3">
    <source>
        <dbReference type="Proteomes" id="UP000053958"/>
    </source>
</evidence>